<evidence type="ECO:0000313" key="2">
    <source>
        <dbReference type="Proteomes" id="UP001343257"/>
    </source>
</evidence>
<keyword evidence="2" id="KW-1185">Reference proteome</keyword>
<gene>
    <name evidence="1" type="ORF">P9847_18635</name>
</gene>
<dbReference type="Pfam" id="PF13048">
    <property type="entry name" value="DUF3908"/>
    <property type="match status" value="1"/>
</dbReference>
<evidence type="ECO:0000313" key="1">
    <source>
        <dbReference type="EMBL" id="MED5019322.1"/>
    </source>
</evidence>
<proteinExistence type="predicted"/>
<name>A0ABU6PWQ2_9BACL</name>
<accession>A0ABU6PWQ2</accession>
<dbReference type="EMBL" id="JARTLD010000047">
    <property type="protein sequence ID" value="MED5019322.1"/>
    <property type="molecule type" value="Genomic_DNA"/>
</dbReference>
<protein>
    <submittedName>
        <fullName evidence="1">DUF3908 family protein</fullName>
    </submittedName>
</protein>
<dbReference type="InterPro" id="IPR025020">
    <property type="entry name" value="DUF3908"/>
</dbReference>
<reference evidence="1 2" key="1">
    <citation type="submission" date="2023-03" db="EMBL/GenBank/DDBJ databases">
        <title>Bacillus Genome Sequencing.</title>
        <authorList>
            <person name="Dunlap C."/>
        </authorList>
    </citation>
    <scope>NUCLEOTIDE SEQUENCE [LARGE SCALE GENOMIC DNA]</scope>
    <source>
        <strain evidence="1 2">NRS-52</strain>
    </source>
</reference>
<comment type="caution">
    <text evidence="1">The sequence shown here is derived from an EMBL/GenBank/DDBJ whole genome shotgun (WGS) entry which is preliminary data.</text>
</comment>
<dbReference type="Proteomes" id="UP001343257">
    <property type="component" value="Unassembled WGS sequence"/>
</dbReference>
<dbReference type="RefSeq" id="WP_328280210.1">
    <property type="nucleotide sequence ID" value="NZ_JARTLD010000047.1"/>
</dbReference>
<organism evidence="1 2">
    <name type="scientific">Paenibacillus chibensis</name>
    <dbReference type="NCBI Taxonomy" id="59846"/>
    <lineage>
        <taxon>Bacteria</taxon>
        <taxon>Bacillati</taxon>
        <taxon>Bacillota</taxon>
        <taxon>Bacilli</taxon>
        <taxon>Bacillales</taxon>
        <taxon>Paenibacillaceae</taxon>
        <taxon>Paenibacillus</taxon>
    </lineage>
</organism>
<sequence>MPSKMSFEYLTTVVMDGTYSDMRKHRYLVKTMLEFVENNEVKGFYPKNLFSDQLALECFVFTDNKLLIFREVEKRINVNVLSYNQIEAARLEREKDDFPDEIVKINFSSGEEILFDPKIDSNAHWYDSFKENATDIFKIICKAP</sequence>